<gene>
    <name evidence="1" type="ORF">PHMEG_00018038</name>
</gene>
<dbReference type="AlphaFoldDB" id="A0A225VWV5"/>
<dbReference type="EMBL" id="NBNE01002842">
    <property type="protein sequence ID" value="OWZ09287.1"/>
    <property type="molecule type" value="Genomic_DNA"/>
</dbReference>
<reference evidence="2" key="1">
    <citation type="submission" date="2017-03" db="EMBL/GenBank/DDBJ databases">
        <title>Phytopthora megakarya and P. palmivora, two closely related causual agents of cacao black pod achieved similar genome size and gene model numbers by different mechanisms.</title>
        <authorList>
            <person name="Ali S."/>
            <person name="Shao J."/>
            <person name="Larry D.J."/>
            <person name="Kronmiller B."/>
            <person name="Shen D."/>
            <person name="Strem M.D."/>
            <person name="Melnick R.L."/>
            <person name="Guiltinan M.J."/>
            <person name="Tyler B.M."/>
            <person name="Meinhardt L.W."/>
            <person name="Bailey B.A."/>
        </authorList>
    </citation>
    <scope>NUCLEOTIDE SEQUENCE [LARGE SCALE GENOMIC DNA]</scope>
    <source>
        <strain evidence="2">zdho120</strain>
    </source>
</reference>
<comment type="caution">
    <text evidence="1">The sequence shown here is derived from an EMBL/GenBank/DDBJ whole genome shotgun (WGS) entry which is preliminary data.</text>
</comment>
<organism evidence="1 2">
    <name type="scientific">Phytophthora megakarya</name>
    <dbReference type="NCBI Taxonomy" id="4795"/>
    <lineage>
        <taxon>Eukaryota</taxon>
        <taxon>Sar</taxon>
        <taxon>Stramenopiles</taxon>
        <taxon>Oomycota</taxon>
        <taxon>Peronosporomycetes</taxon>
        <taxon>Peronosporales</taxon>
        <taxon>Peronosporaceae</taxon>
        <taxon>Phytophthora</taxon>
    </lineage>
</organism>
<sequence length="243" mass="28176">MEWISKPKRPPNVLEGNCATQVQYIPLGITESSQSMDISVMRSVKKKIETTHYVVVPNLKTWDHVEEKPIINGHREAKHLPIGPNDQFGVFHTYLRELPDVSVVGGDLDTVINGYVVLTFGYSDRRDHFFTLVYFCTSQKRAIYIDWYIRFTMFECWFHVTKIMCKRAQEFKADASDTRSVLLTCKICTTIGSDYVVNLSMRKSTEHIIKRWVNTHQFSHWQIFCTPSGYQPTINPWNSTTGL</sequence>
<evidence type="ECO:0000313" key="2">
    <source>
        <dbReference type="Proteomes" id="UP000198211"/>
    </source>
</evidence>
<protein>
    <submittedName>
        <fullName evidence="1">Uncharacterized protein</fullName>
    </submittedName>
</protein>
<evidence type="ECO:0000313" key="1">
    <source>
        <dbReference type="EMBL" id="OWZ09287.1"/>
    </source>
</evidence>
<proteinExistence type="predicted"/>
<keyword evidence="2" id="KW-1185">Reference proteome</keyword>
<accession>A0A225VWV5</accession>
<dbReference type="Proteomes" id="UP000198211">
    <property type="component" value="Unassembled WGS sequence"/>
</dbReference>
<dbReference type="OrthoDB" id="128837at2759"/>
<name>A0A225VWV5_9STRA</name>